<dbReference type="InterPro" id="IPR007630">
    <property type="entry name" value="RNA_pol_sigma70_r4"/>
</dbReference>
<dbReference type="Gene3D" id="1.20.140.160">
    <property type="match status" value="1"/>
</dbReference>
<protein>
    <submittedName>
        <fullName evidence="7">Sigma-70 family RNA polymerase sigma factor</fullName>
    </submittedName>
</protein>
<dbReference type="CDD" id="cd06171">
    <property type="entry name" value="Sigma70_r4"/>
    <property type="match status" value="1"/>
</dbReference>
<dbReference type="InterPro" id="IPR013325">
    <property type="entry name" value="RNA_pol_sigma_r2"/>
</dbReference>
<organism evidence="7 8">
    <name type="scientific">Streptodolium elevatio</name>
    <dbReference type="NCBI Taxonomy" id="3157996"/>
    <lineage>
        <taxon>Bacteria</taxon>
        <taxon>Bacillati</taxon>
        <taxon>Actinomycetota</taxon>
        <taxon>Actinomycetes</taxon>
        <taxon>Kitasatosporales</taxon>
        <taxon>Streptomycetaceae</taxon>
        <taxon>Streptodolium</taxon>
    </lineage>
</organism>
<dbReference type="Pfam" id="PF04545">
    <property type="entry name" value="Sigma70_r4"/>
    <property type="match status" value="1"/>
</dbReference>
<dbReference type="Pfam" id="PF04539">
    <property type="entry name" value="Sigma70_r3"/>
    <property type="match status" value="1"/>
</dbReference>
<dbReference type="InterPro" id="IPR007624">
    <property type="entry name" value="RNA_pol_sigma70_r3"/>
</dbReference>
<dbReference type="InterPro" id="IPR014284">
    <property type="entry name" value="RNA_pol_sigma-70_dom"/>
</dbReference>
<gene>
    <name evidence="7" type="ORF">AB0C36_20995</name>
</gene>
<dbReference type="Proteomes" id="UP001551482">
    <property type="component" value="Unassembled WGS sequence"/>
</dbReference>
<comment type="caution">
    <text evidence="7">The sequence shown here is derived from an EMBL/GenBank/DDBJ whole genome shotgun (WGS) entry which is preliminary data.</text>
</comment>
<dbReference type="RefSeq" id="WP_358356162.1">
    <property type="nucleotide sequence ID" value="NZ_JBEZFP010000054.1"/>
</dbReference>
<dbReference type="SUPFAM" id="SSF88946">
    <property type="entry name" value="Sigma2 domain of RNA polymerase sigma factors"/>
    <property type="match status" value="1"/>
</dbReference>
<dbReference type="SUPFAM" id="SSF88659">
    <property type="entry name" value="Sigma3 and sigma4 domains of RNA polymerase sigma factors"/>
    <property type="match status" value="2"/>
</dbReference>
<evidence type="ECO:0000256" key="1">
    <source>
        <dbReference type="ARBA" id="ARBA00023015"/>
    </source>
</evidence>
<keyword evidence="4" id="KW-0804">Transcription</keyword>
<proteinExistence type="predicted"/>
<keyword evidence="8" id="KW-1185">Reference proteome</keyword>
<dbReference type="InterPro" id="IPR000943">
    <property type="entry name" value="RNA_pol_sigma70"/>
</dbReference>
<evidence type="ECO:0000256" key="2">
    <source>
        <dbReference type="ARBA" id="ARBA00023082"/>
    </source>
</evidence>
<feature type="domain" description="RNA polymerase sigma-70" evidence="6">
    <location>
        <begin position="127"/>
        <end position="140"/>
    </location>
</feature>
<dbReference type="PANTHER" id="PTHR30385">
    <property type="entry name" value="SIGMA FACTOR F FLAGELLAR"/>
    <property type="match status" value="1"/>
</dbReference>
<dbReference type="InterPro" id="IPR007627">
    <property type="entry name" value="RNA_pol_sigma70_r2"/>
</dbReference>
<dbReference type="InterPro" id="IPR013324">
    <property type="entry name" value="RNA_pol_sigma_r3/r4-like"/>
</dbReference>
<evidence type="ECO:0000313" key="8">
    <source>
        <dbReference type="Proteomes" id="UP001551482"/>
    </source>
</evidence>
<evidence type="ECO:0000256" key="5">
    <source>
        <dbReference type="SAM" id="MobiDB-lite"/>
    </source>
</evidence>
<dbReference type="EMBL" id="JBEZFP010000054">
    <property type="protein sequence ID" value="MEU8135980.1"/>
    <property type="molecule type" value="Genomic_DNA"/>
</dbReference>
<reference evidence="7 8" key="1">
    <citation type="submission" date="2024-06" db="EMBL/GenBank/DDBJ databases">
        <title>The Natural Products Discovery Center: Release of the First 8490 Sequenced Strains for Exploring Actinobacteria Biosynthetic Diversity.</title>
        <authorList>
            <person name="Kalkreuter E."/>
            <person name="Kautsar S.A."/>
            <person name="Yang D."/>
            <person name="Bader C.D."/>
            <person name="Teijaro C.N."/>
            <person name="Fluegel L."/>
            <person name="Davis C.M."/>
            <person name="Simpson J.R."/>
            <person name="Lauterbach L."/>
            <person name="Steele A.D."/>
            <person name="Gui C."/>
            <person name="Meng S."/>
            <person name="Li G."/>
            <person name="Viehrig K."/>
            <person name="Ye F."/>
            <person name="Su P."/>
            <person name="Kiefer A.F."/>
            <person name="Nichols A."/>
            <person name="Cepeda A.J."/>
            <person name="Yan W."/>
            <person name="Fan B."/>
            <person name="Jiang Y."/>
            <person name="Adhikari A."/>
            <person name="Zheng C.-J."/>
            <person name="Schuster L."/>
            <person name="Cowan T.M."/>
            <person name="Smanski M.J."/>
            <person name="Chevrette M.G."/>
            <person name="De Carvalho L.P.S."/>
            <person name="Shen B."/>
        </authorList>
    </citation>
    <scope>NUCLEOTIDE SEQUENCE [LARGE SCALE GENOMIC DNA]</scope>
    <source>
        <strain evidence="7 8">NPDC048946</strain>
    </source>
</reference>
<dbReference type="PANTHER" id="PTHR30385:SF4">
    <property type="entry name" value="RNA POLYMERASE SIGMA-E FACTOR"/>
    <property type="match status" value="1"/>
</dbReference>
<evidence type="ECO:0000259" key="6">
    <source>
        <dbReference type="PROSITE" id="PS00715"/>
    </source>
</evidence>
<feature type="compositionally biased region" description="Basic and acidic residues" evidence="5">
    <location>
        <begin position="31"/>
        <end position="43"/>
    </location>
</feature>
<feature type="region of interest" description="Disordered" evidence="5">
    <location>
        <begin position="1"/>
        <end position="51"/>
    </location>
</feature>
<name>A0ABV3DJQ6_9ACTN</name>
<keyword evidence="3" id="KW-0238">DNA-binding</keyword>
<dbReference type="NCBIfam" id="TIGR02937">
    <property type="entry name" value="sigma70-ECF"/>
    <property type="match status" value="1"/>
</dbReference>
<dbReference type="PRINTS" id="PR00046">
    <property type="entry name" value="SIGMA70FCT"/>
</dbReference>
<sequence>MSNIRTNAGATAPVRDAEARIAEAPIWETEPPSRENRTYEHTGSDGAGPGSAARVVDEALGWTTEEIRALDASQARTATDALLCRLRALDQGSVAYSRVRARLVEVNLSLVRFAVRGMSNRGASREDVMQTGMVGLIKALDAFDPERGIAFASYALPTIRGEVKRLFRDTCWPVHVPRGQQELFLAVTRAADTLHQRLGREASNGEVAAHLGIDEGEVAYGRDADHAYTVDSLDTPVTDARHGRAAALVERLGAEEPELDLVEFRASVRPLIARLDHRDQEILKLRFWDCLSQSEIGQRLGLSQMHISRLLNRILGELRGNLSAA</sequence>
<accession>A0ABV3DJQ6</accession>
<evidence type="ECO:0000256" key="4">
    <source>
        <dbReference type="ARBA" id="ARBA00023163"/>
    </source>
</evidence>
<dbReference type="Gene3D" id="1.20.120.1810">
    <property type="match status" value="1"/>
</dbReference>
<evidence type="ECO:0000256" key="3">
    <source>
        <dbReference type="ARBA" id="ARBA00023125"/>
    </source>
</evidence>
<dbReference type="PROSITE" id="PS00715">
    <property type="entry name" value="SIGMA70_1"/>
    <property type="match status" value="1"/>
</dbReference>
<keyword evidence="1" id="KW-0805">Transcription regulation</keyword>
<keyword evidence="2" id="KW-0731">Sigma factor</keyword>
<evidence type="ECO:0000313" key="7">
    <source>
        <dbReference type="EMBL" id="MEU8135980.1"/>
    </source>
</evidence>
<dbReference type="Pfam" id="PF04542">
    <property type="entry name" value="Sigma70_r2"/>
    <property type="match status" value="1"/>
</dbReference>